<gene>
    <name evidence="13" type="ORF">PAESOLCIP111_03201</name>
</gene>
<dbReference type="GO" id="GO:0046983">
    <property type="term" value="F:protein dimerization activity"/>
    <property type="evidence" value="ECO:0007669"/>
    <property type="project" value="InterPro"/>
</dbReference>
<keyword evidence="10" id="KW-0472">Membrane</keyword>
<organism evidence="13 14">
    <name type="scientific">Paenibacillus solanacearum</name>
    <dbReference type="NCBI Taxonomy" id="2048548"/>
    <lineage>
        <taxon>Bacteria</taxon>
        <taxon>Bacillati</taxon>
        <taxon>Bacillota</taxon>
        <taxon>Bacilli</taxon>
        <taxon>Bacillales</taxon>
        <taxon>Paenibacillaceae</taxon>
        <taxon>Paenibacillus</taxon>
    </lineage>
</organism>
<feature type="domain" description="Signal transduction histidine kinase subgroup 3 dimerisation and phosphoacceptor" evidence="12">
    <location>
        <begin position="91"/>
        <end position="141"/>
    </location>
</feature>
<evidence type="ECO:0000313" key="13">
    <source>
        <dbReference type="EMBL" id="CAG7630534.1"/>
    </source>
</evidence>
<dbReference type="Pfam" id="PF07730">
    <property type="entry name" value="HisKA_3"/>
    <property type="match status" value="1"/>
</dbReference>
<evidence type="ECO:0000256" key="1">
    <source>
        <dbReference type="ARBA" id="ARBA00000085"/>
    </source>
</evidence>
<evidence type="ECO:0000256" key="8">
    <source>
        <dbReference type="ARBA" id="ARBA00023012"/>
    </source>
</evidence>
<dbReference type="EMBL" id="CAJVAS010000013">
    <property type="protein sequence ID" value="CAG7630534.1"/>
    <property type="molecule type" value="Genomic_DNA"/>
</dbReference>
<keyword evidence="7" id="KW-0067">ATP-binding</keyword>
<evidence type="ECO:0000256" key="6">
    <source>
        <dbReference type="ARBA" id="ARBA00022777"/>
    </source>
</evidence>
<dbReference type="GO" id="GO:0016020">
    <property type="term" value="C:membrane"/>
    <property type="evidence" value="ECO:0007669"/>
    <property type="project" value="InterPro"/>
</dbReference>
<evidence type="ECO:0000259" key="12">
    <source>
        <dbReference type="Pfam" id="PF07730"/>
    </source>
</evidence>
<feature type="region of interest" description="Disordered" evidence="9">
    <location>
        <begin position="267"/>
        <end position="291"/>
    </location>
</feature>
<keyword evidence="4" id="KW-0808">Transferase</keyword>
<keyword evidence="5" id="KW-0547">Nucleotide-binding</keyword>
<feature type="compositionally biased region" description="Basic and acidic residues" evidence="9">
    <location>
        <begin position="281"/>
        <end position="291"/>
    </location>
</feature>
<sequence length="291" mass="32574">MKRNPSANSTYVSMRTLKILSILLPPVLIGGFEYFRHDFLLHELSMETGNLYITLLTLLMSFLFTTWMFDRIRTMNERLSKEQAKRAVYEERERLAQELHDNIAQILFFLNVQLKKGQIQEARSAAAEIDLHLRQAIFNLRTPPEEGGNFAARLRAWLKEWSALSGIAVESRISESAETLPPPAEVPLFSIIREAFTNIRKHSLADQATIELGRMGDEGGWRLYICDNGAGMSGGAVPEAGGRYGLSMIRKRAEELGATLEIQSSPENGLELTVTGTTKKGATDENKSARS</sequence>
<dbReference type="InterPro" id="IPR050482">
    <property type="entry name" value="Sensor_HK_TwoCompSys"/>
</dbReference>
<keyword evidence="8" id="KW-0902">Two-component regulatory system</keyword>
<dbReference type="CDD" id="cd16917">
    <property type="entry name" value="HATPase_UhpB-NarQ-NarX-like"/>
    <property type="match status" value="1"/>
</dbReference>
<evidence type="ECO:0000256" key="4">
    <source>
        <dbReference type="ARBA" id="ARBA00022679"/>
    </source>
</evidence>
<keyword evidence="14" id="KW-1185">Reference proteome</keyword>
<dbReference type="GO" id="GO:0005524">
    <property type="term" value="F:ATP binding"/>
    <property type="evidence" value="ECO:0007669"/>
    <property type="project" value="UniProtKB-KW"/>
</dbReference>
<evidence type="ECO:0000256" key="2">
    <source>
        <dbReference type="ARBA" id="ARBA00012438"/>
    </source>
</evidence>
<evidence type="ECO:0000313" key="14">
    <source>
        <dbReference type="Proteomes" id="UP000693672"/>
    </source>
</evidence>
<protein>
    <recommendedName>
        <fullName evidence="2">histidine kinase</fullName>
        <ecNumber evidence="2">2.7.13.3</ecNumber>
    </recommendedName>
</protein>
<dbReference type="PANTHER" id="PTHR24421">
    <property type="entry name" value="NITRATE/NITRITE SENSOR PROTEIN NARX-RELATED"/>
    <property type="match status" value="1"/>
</dbReference>
<feature type="transmembrane region" description="Helical" evidence="10">
    <location>
        <begin position="12"/>
        <end position="31"/>
    </location>
</feature>
<evidence type="ECO:0000256" key="9">
    <source>
        <dbReference type="SAM" id="MobiDB-lite"/>
    </source>
</evidence>
<dbReference type="GO" id="GO:0000155">
    <property type="term" value="F:phosphorelay sensor kinase activity"/>
    <property type="evidence" value="ECO:0007669"/>
    <property type="project" value="InterPro"/>
</dbReference>
<proteinExistence type="predicted"/>
<reference evidence="13" key="1">
    <citation type="submission" date="2021-06" db="EMBL/GenBank/DDBJ databases">
        <authorList>
            <person name="Criscuolo A."/>
        </authorList>
    </citation>
    <scope>NUCLEOTIDE SEQUENCE</scope>
    <source>
        <strain evidence="13">CIP111600</strain>
    </source>
</reference>
<keyword evidence="6" id="KW-0418">Kinase</keyword>
<evidence type="ECO:0000256" key="5">
    <source>
        <dbReference type="ARBA" id="ARBA00022741"/>
    </source>
</evidence>
<comment type="caution">
    <text evidence="13">The sequence shown here is derived from an EMBL/GenBank/DDBJ whole genome shotgun (WGS) entry which is preliminary data.</text>
</comment>
<accession>A0A916K4T3</accession>
<evidence type="ECO:0000256" key="3">
    <source>
        <dbReference type="ARBA" id="ARBA00022553"/>
    </source>
</evidence>
<dbReference type="AlphaFoldDB" id="A0A916K4T3"/>
<dbReference type="Proteomes" id="UP000693672">
    <property type="component" value="Unassembled WGS sequence"/>
</dbReference>
<keyword evidence="3" id="KW-0597">Phosphoprotein</keyword>
<keyword evidence="10" id="KW-1133">Transmembrane helix</keyword>
<dbReference type="Pfam" id="PF02518">
    <property type="entry name" value="HATPase_c"/>
    <property type="match status" value="1"/>
</dbReference>
<dbReference type="EC" id="2.7.13.3" evidence="2"/>
<keyword evidence="10" id="KW-0812">Transmembrane</keyword>
<dbReference type="InterPro" id="IPR011712">
    <property type="entry name" value="Sig_transdc_His_kin_sub3_dim/P"/>
</dbReference>
<evidence type="ECO:0000259" key="11">
    <source>
        <dbReference type="Pfam" id="PF02518"/>
    </source>
</evidence>
<dbReference type="InterPro" id="IPR003594">
    <property type="entry name" value="HATPase_dom"/>
</dbReference>
<feature type="domain" description="Histidine kinase/HSP90-like ATPase" evidence="11">
    <location>
        <begin position="186"/>
        <end position="275"/>
    </location>
</feature>
<evidence type="ECO:0000256" key="7">
    <source>
        <dbReference type="ARBA" id="ARBA00022840"/>
    </source>
</evidence>
<comment type="catalytic activity">
    <reaction evidence="1">
        <text>ATP + protein L-histidine = ADP + protein N-phospho-L-histidine.</text>
        <dbReference type="EC" id="2.7.13.3"/>
    </reaction>
</comment>
<feature type="transmembrane region" description="Helical" evidence="10">
    <location>
        <begin position="51"/>
        <end position="69"/>
    </location>
</feature>
<name>A0A916K4T3_9BACL</name>
<evidence type="ECO:0000256" key="10">
    <source>
        <dbReference type="SAM" id="Phobius"/>
    </source>
</evidence>
<dbReference type="PANTHER" id="PTHR24421:SF10">
    <property type="entry name" value="NITRATE_NITRITE SENSOR PROTEIN NARQ"/>
    <property type="match status" value="1"/>
</dbReference>